<dbReference type="AlphaFoldDB" id="A0A9W7L6V5"/>
<reference evidence="3" key="1">
    <citation type="journal article" date="2023" name="Commun. Biol.">
        <title>Genome analysis of Parmales, the sister group of diatoms, reveals the evolutionary specialization of diatoms from phago-mixotrophs to photoautotrophs.</title>
        <authorList>
            <person name="Ban H."/>
            <person name="Sato S."/>
            <person name="Yoshikawa S."/>
            <person name="Yamada K."/>
            <person name="Nakamura Y."/>
            <person name="Ichinomiya M."/>
            <person name="Sato N."/>
            <person name="Blanc-Mathieu R."/>
            <person name="Endo H."/>
            <person name="Kuwata A."/>
            <person name="Ogata H."/>
        </authorList>
    </citation>
    <scope>NUCLEOTIDE SEQUENCE [LARGE SCALE GENOMIC DNA]</scope>
</reference>
<evidence type="ECO:0000256" key="1">
    <source>
        <dbReference type="SAM" id="MobiDB-lite"/>
    </source>
</evidence>
<proteinExistence type="predicted"/>
<gene>
    <name evidence="2" type="ORF">TrCOL_g1556</name>
</gene>
<sequence>MEGRRKQQEKIVVNDASIDNLRSVLKAAQNGETQSAARKEKKNEGVREREEKDRRDRALENLGRKSNSKRMKIMEAKVKQYERMEREGCVGGGLVDFRGRVGVDVGVEEVGGDDRAEVEVVARAKVEVEARAKVEVEAVKIVGREVERDVEGVRGKVGSSLVREGGEYEGGGYEGGENITAIAASLGGGRGRGRGRGRDVNLPAWMTKEAVKCREVGKKEEVPRECEEAVHRGAGGGESLDGGGGLTSSAAAIEVGRGRGRGRGRDVNLPAWMTKEAAKGREVGREVEREDERNTSDSAFSSSTITSANDEHEKEYSKAIDEFGRTVYLEVGSRQWCVWAARQGRQHQMTSIWEEEGSSAVEGDFEKTSDEVRREQEKQALIRAHEETEVIRQIKRAKREIVDSKGGDGIRVYNPTVALPGREVGDYNARKVEDPKLDKKETKKERLMRLKKEKAAAAAATVASAG</sequence>
<feature type="compositionally biased region" description="Basic and acidic residues" evidence="1">
    <location>
        <begin position="37"/>
        <end position="63"/>
    </location>
</feature>
<accession>A0A9W7L6V5</accession>
<organism evidence="2 3">
    <name type="scientific">Triparma columacea</name>
    <dbReference type="NCBI Taxonomy" id="722753"/>
    <lineage>
        <taxon>Eukaryota</taxon>
        <taxon>Sar</taxon>
        <taxon>Stramenopiles</taxon>
        <taxon>Ochrophyta</taxon>
        <taxon>Bolidophyceae</taxon>
        <taxon>Parmales</taxon>
        <taxon>Triparmaceae</taxon>
        <taxon>Triparma</taxon>
    </lineage>
</organism>
<feature type="compositionally biased region" description="Low complexity" evidence="1">
    <location>
        <begin position="296"/>
        <end position="307"/>
    </location>
</feature>
<dbReference type="OrthoDB" id="10624059at2759"/>
<feature type="compositionally biased region" description="Basic and acidic residues" evidence="1">
    <location>
        <begin position="277"/>
        <end position="295"/>
    </location>
</feature>
<dbReference type="EMBL" id="BRYA01000842">
    <property type="protein sequence ID" value="GMI34061.1"/>
    <property type="molecule type" value="Genomic_DNA"/>
</dbReference>
<comment type="caution">
    <text evidence="2">The sequence shown here is derived from an EMBL/GenBank/DDBJ whole genome shotgun (WGS) entry which is preliminary data.</text>
</comment>
<evidence type="ECO:0000313" key="2">
    <source>
        <dbReference type="EMBL" id="GMI34061.1"/>
    </source>
</evidence>
<protein>
    <submittedName>
        <fullName evidence="2">Uncharacterized protein</fullName>
    </submittedName>
</protein>
<feature type="region of interest" description="Disordered" evidence="1">
    <location>
        <begin position="277"/>
        <end position="309"/>
    </location>
</feature>
<feature type="region of interest" description="Disordered" evidence="1">
    <location>
        <begin position="27"/>
        <end position="70"/>
    </location>
</feature>
<evidence type="ECO:0000313" key="3">
    <source>
        <dbReference type="Proteomes" id="UP001165065"/>
    </source>
</evidence>
<keyword evidence="3" id="KW-1185">Reference proteome</keyword>
<name>A0A9W7L6V5_9STRA</name>
<dbReference type="Proteomes" id="UP001165065">
    <property type="component" value="Unassembled WGS sequence"/>
</dbReference>